<dbReference type="InterPro" id="IPR036412">
    <property type="entry name" value="HAD-like_sf"/>
</dbReference>
<feature type="domain" description="HMA" evidence="15">
    <location>
        <begin position="14"/>
        <end position="80"/>
    </location>
</feature>
<dbReference type="Pfam" id="PF00702">
    <property type="entry name" value="Hydrolase"/>
    <property type="match status" value="1"/>
</dbReference>
<dbReference type="EC" id="7.2.2.21" evidence="11"/>
<dbReference type="Gene3D" id="2.70.150.10">
    <property type="entry name" value="Calcium-transporting ATPase, cytoplasmic transduction domain A"/>
    <property type="match status" value="1"/>
</dbReference>
<dbReference type="SFLD" id="SFLDG00002">
    <property type="entry name" value="C1.7:_P-type_atpase_like"/>
    <property type="match status" value="1"/>
</dbReference>
<dbReference type="Gene3D" id="3.40.50.1000">
    <property type="entry name" value="HAD superfamily/HAD-like"/>
    <property type="match status" value="1"/>
</dbReference>
<evidence type="ECO:0000256" key="7">
    <source>
        <dbReference type="ARBA" id="ARBA00022840"/>
    </source>
</evidence>
<evidence type="ECO:0000256" key="1">
    <source>
        <dbReference type="ARBA" id="ARBA00004141"/>
    </source>
</evidence>
<dbReference type="InterPro" id="IPR044492">
    <property type="entry name" value="P_typ_ATPase_HD_dom"/>
</dbReference>
<sequence length="768" mass="82509">MADKVEPRLPSVMQKTTFSVSGLCCASEAALVHKLLEPLQGIENVSINTVAKTVIVLHDPTQVPASHIVDALNKAKLNANIRELGKVKERKKPWPSLNIIACGMLLIIPMFSYIYQPLIWVALASIAVGIPAMLRRSIAAIRRFVLDINVLMVIATFGAIGLRDYLEGASIVFLFTFAEWLEEMSTDKARTTLESLINSAPRTAVIAETGEVVPVENIRIDTIVSVKAGEQVPVDGVIVSGESSIDESSLTGEFMPVEKQKGSNVWAGTVVLTGFINVAAKAIKDDSAVARMVKLVEDAQNQRSNIEEFIEKFAKYYTPGVLLIAGVIAIVPLALRLHEIHQWLYLSLILVVVACPCALVISTPVAKVCGLSAAAKMGLIIKGGSHLEALAKVKAMAFDKTGTLTEGTFQVVELQNVYPQEDIYHLISSLENLSSHPMAKALVEYARLQGIEPSKEVKYFKIVPGEGIHGNVDGRVIEIGNAKLASAKGWLTNILYQGGRYNSWLCGMDNRFIGYFCLGDQIREEAADAVNELQKQGIHVTVLTGDSKAAARIIQQQIGENIEVKASLSPEGKMKKIAELREKWGLTAMVGDGINDAPALATSDVGIAMGVAGSAVATETADVALMSNDLRKIPEAVKLARSSLSKVYQNVALSLIVKIIFFALAFGGVASLWAAVVADMGTSLAVIFNSMLLLRPNAKTIKTATETSSQKTSCSGAASSSSAMKDEVRLDLEVLREQLLPKKERTENEGSSSCRKGCCGGTTSEATS</sequence>
<dbReference type="InterPro" id="IPR059000">
    <property type="entry name" value="ATPase_P-type_domA"/>
</dbReference>
<dbReference type="Pfam" id="PF00122">
    <property type="entry name" value="E1-E2_ATPase"/>
    <property type="match status" value="1"/>
</dbReference>
<dbReference type="InterPro" id="IPR023214">
    <property type="entry name" value="HAD_sf"/>
</dbReference>
<feature type="transmembrane region" description="Helical" evidence="13">
    <location>
        <begin position="117"/>
        <end position="134"/>
    </location>
</feature>
<dbReference type="Gene3D" id="3.30.70.100">
    <property type="match status" value="1"/>
</dbReference>
<organism evidence="16">
    <name type="scientific">Ananas comosus var. bracteatus</name>
    <name type="common">red pineapple</name>
    <dbReference type="NCBI Taxonomy" id="296719"/>
    <lineage>
        <taxon>Eukaryota</taxon>
        <taxon>Viridiplantae</taxon>
        <taxon>Streptophyta</taxon>
        <taxon>Embryophyta</taxon>
        <taxon>Tracheophyta</taxon>
        <taxon>Spermatophyta</taxon>
        <taxon>Magnoliopsida</taxon>
        <taxon>Liliopsida</taxon>
        <taxon>Poales</taxon>
        <taxon>Bromeliaceae</taxon>
        <taxon>Bromelioideae</taxon>
        <taxon>Ananas</taxon>
    </lineage>
</organism>
<evidence type="ECO:0000256" key="2">
    <source>
        <dbReference type="ARBA" id="ARBA00006024"/>
    </source>
</evidence>
<dbReference type="GO" id="GO:0016020">
    <property type="term" value="C:membrane"/>
    <property type="evidence" value="ECO:0007669"/>
    <property type="project" value="UniProtKB-SubCell"/>
</dbReference>
<dbReference type="PRINTS" id="PR00119">
    <property type="entry name" value="CATATPASE"/>
</dbReference>
<dbReference type="FunFam" id="3.30.70.100:FF:000022">
    <property type="entry name" value="Putative cadmium/zinc-transporting ATPase 3"/>
    <property type="match status" value="1"/>
</dbReference>
<keyword evidence="7 13" id="KW-0067">ATP-binding</keyword>
<dbReference type="FunFam" id="2.70.150.10:FF:000002">
    <property type="entry name" value="Copper-transporting ATPase 1, putative"/>
    <property type="match status" value="1"/>
</dbReference>
<feature type="transmembrane region" description="Helical" evidence="13">
    <location>
        <begin position="94"/>
        <end position="111"/>
    </location>
</feature>
<evidence type="ECO:0000256" key="8">
    <source>
        <dbReference type="ARBA" id="ARBA00022967"/>
    </source>
</evidence>
<dbReference type="NCBIfam" id="TIGR01525">
    <property type="entry name" value="ATPase-IB_hvy"/>
    <property type="match status" value="1"/>
</dbReference>
<evidence type="ECO:0000256" key="6">
    <source>
        <dbReference type="ARBA" id="ARBA00022741"/>
    </source>
</evidence>
<accession>A0A6V7NK23</accession>
<name>A0A6V7NK23_ANACO</name>
<evidence type="ECO:0000256" key="13">
    <source>
        <dbReference type="RuleBase" id="RU362081"/>
    </source>
</evidence>
<keyword evidence="9 13" id="KW-1133">Transmembrane helix</keyword>
<comment type="subcellular location">
    <subcellularLocation>
        <location evidence="1">Membrane</location>
        <topology evidence="1">Multi-pass membrane protein</topology>
    </subcellularLocation>
</comment>
<dbReference type="SUPFAM" id="SSF55008">
    <property type="entry name" value="HMA, heavy metal-associated domain"/>
    <property type="match status" value="1"/>
</dbReference>
<keyword evidence="6 13" id="KW-0547">Nucleotide-binding</keyword>
<feature type="compositionally biased region" description="Basic and acidic residues" evidence="14">
    <location>
        <begin position="739"/>
        <end position="748"/>
    </location>
</feature>
<dbReference type="GO" id="GO:0016887">
    <property type="term" value="F:ATP hydrolysis activity"/>
    <property type="evidence" value="ECO:0007669"/>
    <property type="project" value="InterPro"/>
</dbReference>
<proteinExistence type="inferred from homology"/>
<dbReference type="InterPro" id="IPR018303">
    <property type="entry name" value="ATPase_P-typ_P_site"/>
</dbReference>
<dbReference type="InterPro" id="IPR008250">
    <property type="entry name" value="ATPase_P-typ_transduc_dom_A_sf"/>
</dbReference>
<dbReference type="PANTHER" id="PTHR48085">
    <property type="entry name" value="CADMIUM/ZINC-TRANSPORTING ATPASE HMA2-RELATED"/>
    <property type="match status" value="1"/>
</dbReference>
<keyword evidence="3" id="KW-0104">Cadmium</keyword>
<feature type="transmembrane region" description="Helical" evidence="13">
    <location>
        <begin position="647"/>
        <end position="666"/>
    </location>
</feature>
<feature type="transmembrane region" description="Helical" evidence="13">
    <location>
        <begin position="343"/>
        <end position="366"/>
    </location>
</feature>
<dbReference type="NCBIfam" id="TIGR01512">
    <property type="entry name" value="ATPase-IB2_Cd"/>
    <property type="match status" value="1"/>
</dbReference>
<dbReference type="InterPro" id="IPR023298">
    <property type="entry name" value="ATPase_P-typ_TM_dom_sf"/>
</dbReference>
<comment type="similarity">
    <text evidence="2 13">Belongs to the cation transport ATPase (P-type) (TC 3.A.3) family. Type IB subfamily.</text>
</comment>
<evidence type="ECO:0000256" key="10">
    <source>
        <dbReference type="ARBA" id="ARBA00023136"/>
    </source>
</evidence>
<dbReference type="CDD" id="cd02079">
    <property type="entry name" value="P-type_ATPase_HM"/>
    <property type="match status" value="1"/>
</dbReference>
<keyword evidence="10 13" id="KW-0472">Membrane</keyword>
<evidence type="ECO:0000256" key="12">
    <source>
        <dbReference type="ARBA" id="ARBA00049338"/>
    </source>
</evidence>
<keyword evidence="8" id="KW-1278">Translocase</keyword>
<reference evidence="16" key="1">
    <citation type="submission" date="2020-07" db="EMBL/GenBank/DDBJ databases">
        <authorList>
            <person name="Lin J."/>
        </authorList>
    </citation>
    <scope>NUCLEOTIDE SEQUENCE</scope>
</reference>
<evidence type="ECO:0000256" key="3">
    <source>
        <dbReference type="ARBA" id="ARBA00022539"/>
    </source>
</evidence>
<dbReference type="SFLD" id="SFLDF00027">
    <property type="entry name" value="p-type_atpase"/>
    <property type="match status" value="1"/>
</dbReference>
<dbReference type="SUPFAM" id="SSF81653">
    <property type="entry name" value="Calcium ATPase, transduction domain A"/>
    <property type="match status" value="1"/>
</dbReference>
<keyword evidence="4 13" id="KW-0812">Transmembrane</keyword>
<comment type="catalytic activity">
    <reaction evidence="12">
        <text>Cd(2+)(in) + ATP + H2O = Cd(2+)(out) + ADP + phosphate + H(+)</text>
        <dbReference type="Rhea" id="RHEA:12132"/>
        <dbReference type="ChEBI" id="CHEBI:15377"/>
        <dbReference type="ChEBI" id="CHEBI:15378"/>
        <dbReference type="ChEBI" id="CHEBI:30616"/>
        <dbReference type="ChEBI" id="CHEBI:43474"/>
        <dbReference type="ChEBI" id="CHEBI:48775"/>
        <dbReference type="ChEBI" id="CHEBI:456216"/>
        <dbReference type="EC" id="7.2.2.21"/>
    </reaction>
</comment>
<dbReference type="NCBIfam" id="TIGR01494">
    <property type="entry name" value="ATPase_P-type"/>
    <property type="match status" value="1"/>
</dbReference>
<dbReference type="InterPro" id="IPR027256">
    <property type="entry name" value="P-typ_ATPase_IB"/>
</dbReference>
<dbReference type="PRINTS" id="PR00943">
    <property type="entry name" value="CUATPASE"/>
</dbReference>
<dbReference type="InterPro" id="IPR036163">
    <property type="entry name" value="HMA_dom_sf"/>
</dbReference>
<dbReference type="GO" id="GO:0008551">
    <property type="term" value="F:P-type cadmium transporter activity"/>
    <property type="evidence" value="ECO:0007669"/>
    <property type="project" value="UniProtKB-EC"/>
</dbReference>
<protein>
    <recommendedName>
        <fullName evidence="11">Cd(2+)-exporting ATPase</fullName>
        <ecNumber evidence="11">7.2.2.21</ecNumber>
    </recommendedName>
</protein>
<dbReference type="SUPFAM" id="SSF56784">
    <property type="entry name" value="HAD-like"/>
    <property type="match status" value="1"/>
</dbReference>
<dbReference type="PROSITE" id="PS00154">
    <property type="entry name" value="ATPASE_E1_E2"/>
    <property type="match status" value="1"/>
</dbReference>
<dbReference type="Pfam" id="PF00403">
    <property type="entry name" value="HMA"/>
    <property type="match status" value="1"/>
</dbReference>
<dbReference type="InterPro" id="IPR006121">
    <property type="entry name" value="HMA_dom"/>
</dbReference>
<dbReference type="AlphaFoldDB" id="A0A6V7NK23"/>
<dbReference type="InterPro" id="IPR023299">
    <property type="entry name" value="ATPase_P-typ_cyto_dom_N"/>
</dbReference>
<evidence type="ECO:0000256" key="11">
    <source>
        <dbReference type="ARBA" id="ARBA00039103"/>
    </source>
</evidence>
<dbReference type="CDD" id="cd00371">
    <property type="entry name" value="HMA"/>
    <property type="match status" value="1"/>
</dbReference>
<feature type="compositionally biased region" description="Low complexity" evidence="14">
    <location>
        <begin position="750"/>
        <end position="768"/>
    </location>
</feature>
<dbReference type="GO" id="GO:0046872">
    <property type="term" value="F:metal ion binding"/>
    <property type="evidence" value="ECO:0007669"/>
    <property type="project" value="UniProtKB-KW"/>
</dbReference>
<evidence type="ECO:0000259" key="15">
    <source>
        <dbReference type="PROSITE" id="PS50846"/>
    </source>
</evidence>
<evidence type="ECO:0000256" key="14">
    <source>
        <dbReference type="SAM" id="MobiDB-lite"/>
    </source>
</evidence>
<dbReference type="Gene3D" id="3.40.1110.10">
    <property type="entry name" value="Calcium-transporting ATPase, cytoplasmic domain N"/>
    <property type="match status" value="1"/>
</dbReference>
<evidence type="ECO:0000256" key="5">
    <source>
        <dbReference type="ARBA" id="ARBA00022723"/>
    </source>
</evidence>
<gene>
    <name evidence="16" type="ORF">CB5_LOCUS2089</name>
</gene>
<evidence type="ECO:0000256" key="4">
    <source>
        <dbReference type="ARBA" id="ARBA00022692"/>
    </source>
</evidence>
<dbReference type="PANTHER" id="PTHR48085:SF5">
    <property type="entry name" value="CADMIUM_ZINC-TRANSPORTING ATPASE HMA4-RELATED"/>
    <property type="match status" value="1"/>
</dbReference>
<dbReference type="EMBL" id="LR862139">
    <property type="protein sequence ID" value="CAD1818878.1"/>
    <property type="molecule type" value="Genomic_DNA"/>
</dbReference>
<dbReference type="SFLD" id="SFLDS00003">
    <property type="entry name" value="Haloacid_Dehalogenase"/>
    <property type="match status" value="1"/>
</dbReference>
<dbReference type="PROSITE" id="PS50846">
    <property type="entry name" value="HMA_2"/>
    <property type="match status" value="1"/>
</dbReference>
<evidence type="ECO:0000256" key="9">
    <source>
        <dbReference type="ARBA" id="ARBA00022989"/>
    </source>
</evidence>
<evidence type="ECO:0000313" key="16">
    <source>
        <dbReference type="EMBL" id="CAD1818878.1"/>
    </source>
</evidence>
<feature type="region of interest" description="Disordered" evidence="14">
    <location>
        <begin position="739"/>
        <end position="768"/>
    </location>
</feature>
<dbReference type="SUPFAM" id="SSF81665">
    <property type="entry name" value="Calcium ATPase, transmembrane domain M"/>
    <property type="match status" value="1"/>
</dbReference>
<dbReference type="InterPro" id="IPR051014">
    <property type="entry name" value="Cation_Transport_ATPase_IB"/>
</dbReference>
<keyword evidence="5 13" id="KW-0479">Metal-binding</keyword>
<feature type="transmembrane region" description="Helical" evidence="13">
    <location>
        <begin position="316"/>
        <end position="337"/>
    </location>
</feature>
<dbReference type="GO" id="GO:0005524">
    <property type="term" value="F:ATP binding"/>
    <property type="evidence" value="ECO:0007669"/>
    <property type="project" value="UniProtKB-UniRule"/>
</dbReference>
<dbReference type="InterPro" id="IPR001757">
    <property type="entry name" value="P_typ_ATPase"/>
</dbReference>